<keyword evidence="3 10" id="KW-0808">Transferase</keyword>
<dbReference type="AlphaFoldDB" id="A0A5J5G4Z7"/>
<comment type="caution">
    <text evidence="10">The sequence shown here is derived from an EMBL/GenBank/DDBJ whole genome shotgun (WGS) entry which is preliminary data.</text>
</comment>
<evidence type="ECO:0000256" key="6">
    <source>
        <dbReference type="ARBA" id="ARBA00037368"/>
    </source>
</evidence>
<dbReference type="InterPro" id="IPR011009">
    <property type="entry name" value="Kinase-like_dom_sf"/>
</dbReference>
<evidence type="ECO:0000256" key="7">
    <source>
        <dbReference type="ARBA" id="ARBA00038873"/>
    </source>
</evidence>
<feature type="domain" description="Aminoglycoside phosphotransferase" evidence="9">
    <location>
        <begin position="39"/>
        <end position="275"/>
    </location>
</feature>
<accession>A0A5J5G4Z7</accession>
<keyword evidence="2" id="KW-0963">Cytoplasm</keyword>
<keyword evidence="11" id="KW-1185">Reference proteome</keyword>
<dbReference type="InterPro" id="IPR002575">
    <property type="entry name" value="Aminoglycoside_PTrfase"/>
</dbReference>
<dbReference type="EMBL" id="VYKJ01000002">
    <property type="protein sequence ID" value="KAA9001953.1"/>
    <property type="molecule type" value="Genomic_DNA"/>
</dbReference>
<dbReference type="Gene3D" id="3.90.1200.10">
    <property type="match status" value="1"/>
</dbReference>
<dbReference type="PANTHER" id="PTHR21064">
    <property type="entry name" value="AMINOGLYCOSIDE PHOSPHOTRANSFERASE DOMAIN-CONTAINING PROTEIN-RELATED"/>
    <property type="match status" value="1"/>
</dbReference>
<dbReference type="EC" id="2.7.1.81" evidence="7"/>
<evidence type="ECO:0000256" key="2">
    <source>
        <dbReference type="ARBA" id="ARBA00022490"/>
    </source>
</evidence>
<comment type="function">
    <text evidence="6">Catalyzes the GTP-dependent phosphorylation of 5-hydroxy-L-lysine.</text>
</comment>
<dbReference type="RefSeq" id="WP_150434190.1">
    <property type="nucleotide sequence ID" value="NZ_VYKJ01000002.1"/>
</dbReference>
<gene>
    <name evidence="10" type="ORF">FJU30_06655</name>
</gene>
<keyword evidence="4" id="KW-0418">Kinase</keyword>
<reference evidence="10 11" key="1">
    <citation type="submission" date="2019-09" db="EMBL/GenBank/DDBJ databases">
        <authorList>
            <person name="Li Y."/>
        </authorList>
    </citation>
    <scope>NUCLEOTIDE SEQUENCE [LARGE SCALE GENOMIC DNA]</scope>
    <source>
        <strain evidence="10 11">L3-3HA</strain>
    </source>
</reference>
<protein>
    <recommendedName>
        <fullName evidence="8">Hydroxylysine kinase</fullName>
        <ecNumber evidence="7">2.7.1.81</ecNumber>
    </recommendedName>
</protein>
<evidence type="ECO:0000313" key="10">
    <source>
        <dbReference type="EMBL" id="KAA9001953.1"/>
    </source>
</evidence>
<dbReference type="Proteomes" id="UP000335415">
    <property type="component" value="Unassembled WGS sequence"/>
</dbReference>
<comment type="catalytic activity">
    <reaction evidence="5">
        <text>(5R)-5-hydroxy-L-lysine + GTP = (5R)-5-phosphooxy-L-lysine + GDP + H(+)</text>
        <dbReference type="Rhea" id="RHEA:19049"/>
        <dbReference type="ChEBI" id="CHEBI:15378"/>
        <dbReference type="ChEBI" id="CHEBI:37565"/>
        <dbReference type="ChEBI" id="CHEBI:57882"/>
        <dbReference type="ChEBI" id="CHEBI:58189"/>
        <dbReference type="ChEBI" id="CHEBI:58357"/>
        <dbReference type="EC" id="2.7.1.81"/>
    </reaction>
</comment>
<evidence type="ECO:0000313" key="11">
    <source>
        <dbReference type="Proteomes" id="UP000335415"/>
    </source>
</evidence>
<evidence type="ECO:0000256" key="5">
    <source>
        <dbReference type="ARBA" id="ARBA00036820"/>
    </source>
</evidence>
<dbReference type="GO" id="GO:0047992">
    <property type="term" value="F:hydroxylysine kinase activity"/>
    <property type="evidence" value="ECO:0007669"/>
    <property type="project" value="UniProtKB-EC"/>
</dbReference>
<evidence type="ECO:0000256" key="1">
    <source>
        <dbReference type="ARBA" id="ARBA00004496"/>
    </source>
</evidence>
<dbReference type="PANTHER" id="PTHR21064:SF1">
    <property type="entry name" value="HYDROXYLYSINE KINASE"/>
    <property type="match status" value="1"/>
</dbReference>
<dbReference type="Pfam" id="PF01636">
    <property type="entry name" value="APH"/>
    <property type="match status" value="1"/>
</dbReference>
<evidence type="ECO:0000256" key="4">
    <source>
        <dbReference type="ARBA" id="ARBA00022777"/>
    </source>
</evidence>
<dbReference type="InterPro" id="IPR050249">
    <property type="entry name" value="Pseudomonas-type_ThrB"/>
</dbReference>
<comment type="subcellular location">
    <subcellularLocation>
        <location evidence="1">Cytoplasm</location>
    </subcellularLocation>
</comment>
<dbReference type="OrthoDB" id="156345at2"/>
<proteinExistence type="predicted"/>
<evidence type="ECO:0000259" key="9">
    <source>
        <dbReference type="Pfam" id="PF01636"/>
    </source>
</evidence>
<evidence type="ECO:0000256" key="3">
    <source>
        <dbReference type="ARBA" id="ARBA00022679"/>
    </source>
</evidence>
<sequence length="350" mass="38975">MSDRARHGELTEAPPQVTPGQAARIVRQLYGLPGEMRALQGERDANFHLRHADGRAFMVKFINAAEPAQVSDFQLAMLRHIAREDSGLPVPAVISSLNGDAQPQADIGDGRLRLRVVSYLAGIPQSQATPGAPLMRHLGRTLARLDRALAGFSHAGARRALLWDVSRSDQALPYLSFMRDGDQRRVAGQVLERFAQHVRPRLAALRQQVIHNDLNPHNVLVQEQDNGKVAGVIDFGDALQAPLIGDLATALAYQLSDGDDMLAFVRPFIAAYHRELPLREEEVALLPDLLAARMALTITLTQWRATLYPHNRDYILRNLPRCWRSLQRLLACAPQDSAARLWQCCRQERG</sequence>
<organism evidence="10 11">
    <name type="scientific">Affinibrenneria salicis</name>
    <dbReference type="NCBI Taxonomy" id="2590031"/>
    <lineage>
        <taxon>Bacteria</taxon>
        <taxon>Pseudomonadati</taxon>
        <taxon>Pseudomonadota</taxon>
        <taxon>Gammaproteobacteria</taxon>
        <taxon>Enterobacterales</taxon>
        <taxon>Pectobacteriaceae</taxon>
        <taxon>Affinibrenneria</taxon>
    </lineage>
</organism>
<dbReference type="SUPFAM" id="SSF56112">
    <property type="entry name" value="Protein kinase-like (PK-like)"/>
    <property type="match status" value="1"/>
</dbReference>
<evidence type="ECO:0000256" key="8">
    <source>
        <dbReference type="ARBA" id="ARBA00040505"/>
    </source>
</evidence>
<dbReference type="GO" id="GO:0005737">
    <property type="term" value="C:cytoplasm"/>
    <property type="evidence" value="ECO:0007669"/>
    <property type="project" value="UniProtKB-SubCell"/>
</dbReference>
<name>A0A5J5G4Z7_9GAMM</name>